<keyword evidence="2" id="KW-1185">Reference proteome</keyword>
<gene>
    <name evidence="1" type="ORF">EVAR_21929_1</name>
</gene>
<dbReference type="Proteomes" id="UP000299102">
    <property type="component" value="Unassembled WGS sequence"/>
</dbReference>
<reference evidence="1 2" key="1">
    <citation type="journal article" date="2019" name="Commun. Biol.">
        <title>The bagworm genome reveals a unique fibroin gene that provides high tensile strength.</title>
        <authorList>
            <person name="Kono N."/>
            <person name="Nakamura H."/>
            <person name="Ohtoshi R."/>
            <person name="Tomita M."/>
            <person name="Numata K."/>
            <person name="Arakawa K."/>
        </authorList>
    </citation>
    <scope>NUCLEOTIDE SEQUENCE [LARGE SCALE GENOMIC DNA]</scope>
</reference>
<protein>
    <submittedName>
        <fullName evidence="1">Uncharacterized protein</fullName>
    </submittedName>
</protein>
<dbReference type="EMBL" id="BGZK01000843">
    <property type="protein sequence ID" value="GBP62557.1"/>
    <property type="molecule type" value="Genomic_DNA"/>
</dbReference>
<dbReference type="AlphaFoldDB" id="A0A4C1XJV4"/>
<sequence length="192" mass="21895">MNKRSILHPARRIALPADPICPSIPDKMILVSHSRKNEERRNSISDDTGHKGYCDQICLERIVACAARTDNSGFLFKNRRNNSSPAISLSSQDRSRDKSYLTYEQKYLLFRQKTQRGPPRDKHSARRATEQYNSCFDLSPASYALYTFHLITHCSRDIRFVSTVHPLFQSCRYVRVDGTIETGAAAARPLST</sequence>
<proteinExistence type="predicted"/>
<evidence type="ECO:0000313" key="2">
    <source>
        <dbReference type="Proteomes" id="UP000299102"/>
    </source>
</evidence>
<name>A0A4C1XJV4_EUMVA</name>
<organism evidence="1 2">
    <name type="scientific">Eumeta variegata</name>
    <name type="common">Bagworm moth</name>
    <name type="synonym">Eumeta japonica</name>
    <dbReference type="NCBI Taxonomy" id="151549"/>
    <lineage>
        <taxon>Eukaryota</taxon>
        <taxon>Metazoa</taxon>
        <taxon>Ecdysozoa</taxon>
        <taxon>Arthropoda</taxon>
        <taxon>Hexapoda</taxon>
        <taxon>Insecta</taxon>
        <taxon>Pterygota</taxon>
        <taxon>Neoptera</taxon>
        <taxon>Endopterygota</taxon>
        <taxon>Lepidoptera</taxon>
        <taxon>Glossata</taxon>
        <taxon>Ditrysia</taxon>
        <taxon>Tineoidea</taxon>
        <taxon>Psychidae</taxon>
        <taxon>Oiketicinae</taxon>
        <taxon>Eumeta</taxon>
    </lineage>
</organism>
<accession>A0A4C1XJV4</accession>
<comment type="caution">
    <text evidence="1">The sequence shown here is derived from an EMBL/GenBank/DDBJ whole genome shotgun (WGS) entry which is preliminary data.</text>
</comment>
<evidence type="ECO:0000313" key="1">
    <source>
        <dbReference type="EMBL" id="GBP62557.1"/>
    </source>
</evidence>